<dbReference type="Gene3D" id="3.30.420.60">
    <property type="entry name" value="eRF1 domain 2"/>
    <property type="match status" value="1"/>
</dbReference>
<dbReference type="SUPFAM" id="SSF55315">
    <property type="entry name" value="L30e-like"/>
    <property type="match status" value="1"/>
</dbReference>
<sequence>MDMTAVRGLLSAAGPFASMYLDASHDTEDAPHEVELRWRGMRDELAAQGAGDATVAALDDAMRAAPAAVGRAGRALVAAGDRVLIDVPLPAPPDPAVLRYSPLPYLMPLVEHAEPAIPHVVAVVDRAGADLRAYHGTGDLAASPTVQGERHPLHRTSVGGWNQRQVQRRVDETVRENATEVAGEIGDLAGKVGAELVVLAGEVQGRSAVHRALPEACRQIAVEVESGGRAPGADGEAVEREARRLVAERARARDRGTVERFNAELGSGRGQAVHGLVPVTAALREGKVATLLVTDAAIGERTVRAGAEAAQLAVDAEQLRAQGVPEPAERRADEALPLAAAAVGAEVLIVRDGVPDPLQDGMGALLRYP</sequence>
<organism evidence="1 2">
    <name type="scientific">Gandjariella thermophila</name>
    <dbReference type="NCBI Taxonomy" id="1931992"/>
    <lineage>
        <taxon>Bacteria</taxon>
        <taxon>Bacillati</taxon>
        <taxon>Actinomycetota</taxon>
        <taxon>Actinomycetes</taxon>
        <taxon>Pseudonocardiales</taxon>
        <taxon>Pseudonocardiaceae</taxon>
        <taxon>Gandjariella</taxon>
    </lineage>
</organism>
<evidence type="ECO:0008006" key="3">
    <source>
        <dbReference type="Google" id="ProtNLM"/>
    </source>
</evidence>
<evidence type="ECO:0000313" key="2">
    <source>
        <dbReference type="Proteomes" id="UP000298860"/>
    </source>
</evidence>
<evidence type="ECO:0000313" key="1">
    <source>
        <dbReference type="EMBL" id="GDY33589.1"/>
    </source>
</evidence>
<gene>
    <name evidence="1" type="ORF">GTS_52220</name>
</gene>
<dbReference type="Pfam" id="PF18844">
    <property type="entry name" value="baeRF_family2"/>
    <property type="match status" value="1"/>
</dbReference>
<name>A0A4D4JH15_9PSEU</name>
<accession>A0A4D4JH15</accession>
<keyword evidence="2" id="KW-1185">Reference proteome</keyword>
<dbReference type="InterPro" id="IPR042226">
    <property type="entry name" value="eFR1_2_sf"/>
</dbReference>
<dbReference type="Proteomes" id="UP000298860">
    <property type="component" value="Unassembled WGS sequence"/>
</dbReference>
<proteinExistence type="predicted"/>
<dbReference type="Gene3D" id="3.30.1330.30">
    <property type="match status" value="1"/>
</dbReference>
<reference evidence="2" key="1">
    <citation type="submission" date="2019-04" db="EMBL/GenBank/DDBJ databases">
        <title>Draft genome sequence of Pseudonocardiaceae bacterium SL3-2-4.</title>
        <authorList>
            <person name="Ningsih F."/>
            <person name="Yokota A."/>
            <person name="Sakai Y."/>
            <person name="Nanatani K."/>
            <person name="Yabe S."/>
            <person name="Oetari A."/>
            <person name="Sjamsuridzal W."/>
        </authorList>
    </citation>
    <scope>NUCLEOTIDE SEQUENCE [LARGE SCALE GENOMIC DNA]</scope>
    <source>
        <strain evidence="2">SL3-2-4</strain>
    </source>
</reference>
<protein>
    <recommendedName>
        <fullName evidence="3">Peptide chain release factor 1</fullName>
    </recommendedName>
</protein>
<comment type="caution">
    <text evidence="1">The sequence shown here is derived from an EMBL/GenBank/DDBJ whole genome shotgun (WGS) entry which is preliminary data.</text>
</comment>
<dbReference type="InterPro" id="IPR040701">
    <property type="entry name" value="Bact_RF_family2"/>
</dbReference>
<dbReference type="InterPro" id="IPR029064">
    <property type="entry name" value="Ribosomal_eL30-like_sf"/>
</dbReference>
<dbReference type="EMBL" id="BJFL01000047">
    <property type="protein sequence ID" value="GDY33589.1"/>
    <property type="molecule type" value="Genomic_DNA"/>
</dbReference>
<dbReference type="AlphaFoldDB" id="A0A4D4JH15"/>